<organism evidence="4 5">
    <name type="scientific">Arthrobacter sulfonylureivorans</name>
    <dbReference type="NCBI Taxonomy" id="2486855"/>
    <lineage>
        <taxon>Bacteria</taxon>
        <taxon>Bacillati</taxon>
        <taxon>Actinomycetota</taxon>
        <taxon>Actinomycetes</taxon>
        <taxon>Micrococcales</taxon>
        <taxon>Micrococcaceae</taxon>
        <taxon>Arthrobacter</taxon>
    </lineage>
</organism>
<dbReference type="InterPro" id="IPR050641">
    <property type="entry name" value="RIFMO-like"/>
</dbReference>
<dbReference type="RefSeq" id="WP_241914939.1">
    <property type="nucleotide sequence ID" value="NZ_CP093326.1"/>
</dbReference>
<accession>A0ABY3WEW6</accession>
<evidence type="ECO:0000259" key="3">
    <source>
        <dbReference type="Pfam" id="PF01494"/>
    </source>
</evidence>
<protein>
    <submittedName>
        <fullName evidence="4">FAD-dependent monooxygenase</fullName>
    </submittedName>
</protein>
<keyword evidence="1" id="KW-0285">Flavoprotein</keyword>
<proteinExistence type="predicted"/>
<reference evidence="4 5" key="1">
    <citation type="submission" date="2022-03" db="EMBL/GenBank/DDBJ databases">
        <title>Isotopic signatures of nitrous oxide derived from detoxification processes.</title>
        <authorList>
            <person name="Behrendt U."/>
            <person name="Buchen C."/>
            <person name="Well R."/>
            <person name="Ulrich A."/>
            <person name="Rohe L."/>
            <person name="Kolb S."/>
            <person name="Schloter M."/>
            <person name="Horn M.A."/>
            <person name="Augustin J."/>
        </authorList>
    </citation>
    <scope>NUCLEOTIDE SEQUENCE [LARGE SCALE GENOMIC DNA]</scope>
    <source>
        <strain evidence="4 5">S4-C24</strain>
    </source>
</reference>
<sequence>MSRLTNEDSVDVLVIGAGPAGGAAALALSSYGISTRLITKYGWLSNSPRAHITNQRTGEVLRHFGVEDEIKKYASPWKSMGDTLFTTSLAGPEIARIRTWGTGDDRYGDYLAASPCEMMDVLQPDLEAVLVRNAASRGSQLAFDTLYLGHSQDTEGVTTHVLDRRTNRDYTIRSKYLIGADGAASKVAEDIELPFEGEMARAATIYVRFKCDLSKYAAHRPSILYWIASQTAGYGDIGLGLLRAVHQWDEWIAGWGHDLAEGEPVLHEAELTDRIRSLIGDPQAKVRVESSSVWYVNEAYATRASDRRVFCAGDAIHRHPPSGGLGSNTCVQDAFNLAWKLAFVLRGYANPKLLETYSAERAPVAQQVVRRANQSRREYSAFREVIQKASAGGDIELALKELHSSTADGAILRAALVEAMQLKNFEFNAHGIEMNQRYDSAAVVPPDNLPDETFVRDSEIYAQPSTRPGCKTPHVWLVNEDGLRTSILDLLPMGKLTLVTGLSGGVWVEALQGMRVTAYTTHIVVGTPGAEDRYGDWSRLREIREDGMLLIRPDGYVAARIDSAPATAEEAKSALDTIFSRLLLVGDRRRLV</sequence>
<feature type="domain" description="FAD-binding" evidence="3">
    <location>
        <begin position="10"/>
        <end position="372"/>
    </location>
</feature>
<name>A0ABY3WEW6_9MICC</name>
<dbReference type="PANTHER" id="PTHR43004">
    <property type="entry name" value="TRK SYSTEM POTASSIUM UPTAKE PROTEIN"/>
    <property type="match status" value="1"/>
</dbReference>
<dbReference type="GO" id="GO:0004497">
    <property type="term" value="F:monooxygenase activity"/>
    <property type="evidence" value="ECO:0007669"/>
    <property type="project" value="UniProtKB-KW"/>
</dbReference>
<dbReference type="InterPro" id="IPR036188">
    <property type="entry name" value="FAD/NAD-bd_sf"/>
</dbReference>
<evidence type="ECO:0000313" key="4">
    <source>
        <dbReference type="EMBL" id="UNK47108.1"/>
    </source>
</evidence>
<evidence type="ECO:0000313" key="5">
    <source>
        <dbReference type="Proteomes" id="UP000829069"/>
    </source>
</evidence>
<evidence type="ECO:0000256" key="1">
    <source>
        <dbReference type="ARBA" id="ARBA00022630"/>
    </source>
</evidence>
<dbReference type="SUPFAM" id="SSF51905">
    <property type="entry name" value="FAD/NAD(P)-binding domain"/>
    <property type="match status" value="1"/>
</dbReference>
<keyword evidence="5" id="KW-1185">Reference proteome</keyword>
<keyword evidence="4" id="KW-0503">Monooxygenase</keyword>
<dbReference type="PRINTS" id="PR00420">
    <property type="entry name" value="RNGMNOXGNASE"/>
</dbReference>
<dbReference type="Gene3D" id="3.30.9.10">
    <property type="entry name" value="D-Amino Acid Oxidase, subunit A, domain 2"/>
    <property type="match status" value="1"/>
</dbReference>
<dbReference type="Pfam" id="PF01494">
    <property type="entry name" value="FAD_binding_3"/>
    <property type="match status" value="1"/>
</dbReference>
<keyword evidence="4" id="KW-0560">Oxidoreductase</keyword>
<dbReference type="Gene3D" id="3.50.50.60">
    <property type="entry name" value="FAD/NAD(P)-binding domain"/>
    <property type="match status" value="1"/>
</dbReference>
<dbReference type="InterPro" id="IPR002938">
    <property type="entry name" value="FAD-bd"/>
</dbReference>
<evidence type="ECO:0000256" key="2">
    <source>
        <dbReference type="ARBA" id="ARBA00022827"/>
    </source>
</evidence>
<dbReference type="Gene3D" id="3.40.30.120">
    <property type="match status" value="1"/>
</dbReference>
<gene>
    <name evidence="4" type="ORF">MNQ99_07130</name>
</gene>
<dbReference type="PANTHER" id="PTHR43004:SF8">
    <property type="entry name" value="FAD-BINDING DOMAIN-CONTAINING PROTEIN-RELATED"/>
    <property type="match status" value="1"/>
</dbReference>
<dbReference type="Proteomes" id="UP000829069">
    <property type="component" value="Chromosome"/>
</dbReference>
<dbReference type="Pfam" id="PF21274">
    <property type="entry name" value="Rng_hyd_C"/>
    <property type="match status" value="1"/>
</dbReference>
<keyword evidence="2" id="KW-0274">FAD</keyword>
<dbReference type="EMBL" id="CP093326">
    <property type="protein sequence ID" value="UNK47108.1"/>
    <property type="molecule type" value="Genomic_DNA"/>
</dbReference>